<sequence length="190" mass="21755">MSDEELLQRIQELTTKTQEQQHSVPVKSVEAPTQLNATERAKLVSINESFRRDYTLRRALMLERCDVTLESFTWSKAGKEHQTTMEQELQALRSTLAIEPRVLDLDNVFPEKQDAREVIKDPVSSLRTLVIGPVPDRGGRTDELDDKTMNQAAKGTWGSQTKRESKQFDKQRKSKTRKTKQKLAIKGTQT</sequence>
<reference evidence="3" key="1">
    <citation type="submission" date="2019-03" db="EMBL/GenBank/DDBJ databases">
        <title>Long read genome sequence of the mycoparasitic Pythium oligandrum ATCC 38472 isolated from sugarbeet rhizosphere.</title>
        <authorList>
            <person name="Gaulin E."/>
        </authorList>
    </citation>
    <scope>NUCLEOTIDE SEQUENCE</scope>
    <source>
        <strain evidence="3">ATCC 38472_TT</strain>
    </source>
</reference>
<evidence type="ECO:0000313" key="3">
    <source>
        <dbReference type="EMBL" id="TMW65617.1"/>
    </source>
</evidence>
<dbReference type="InterPro" id="IPR018797">
    <property type="entry name" value="FAM98"/>
</dbReference>
<dbReference type="Proteomes" id="UP000794436">
    <property type="component" value="Unassembled WGS sequence"/>
</dbReference>
<dbReference type="AlphaFoldDB" id="A0A8K1CLD4"/>
<protein>
    <submittedName>
        <fullName evidence="3">Uncharacterized protein</fullName>
    </submittedName>
</protein>
<dbReference type="PANTHER" id="PTHR31353:SF10">
    <property type="entry name" value="PROTEIN FAM98C"/>
    <property type="match status" value="1"/>
</dbReference>
<dbReference type="OrthoDB" id="203430at2759"/>
<feature type="compositionally biased region" description="Polar residues" evidence="2">
    <location>
        <begin position="149"/>
        <end position="160"/>
    </location>
</feature>
<organism evidence="3 4">
    <name type="scientific">Pythium oligandrum</name>
    <name type="common">Mycoparasitic fungus</name>
    <dbReference type="NCBI Taxonomy" id="41045"/>
    <lineage>
        <taxon>Eukaryota</taxon>
        <taxon>Sar</taxon>
        <taxon>Stramenopiles</taxon>
        <taxon>Oomycota</taxon>
        <taxon>Peronosporomycetes</taxon>
        <taxon>Pythiales</taxon>
        <taxon>Pythiaceae</taxon>
        <taxon>Pythium</taxon>
    </lineage>
</organism>
<feature type="compositionally biased region" description="Basic residues" evidence="2">
    <location>
        <begin position="172"/>
        <end position="183"/>
    </location>
</feature>
<dbReference type="GO" id="GO:0072669">
    <property type="term" value="C:tRNA-splicing ligase complex"/>
    <property type="evidence" value="ECO:0007669"/>
    <property type="project" value="TreeGrafter"/>
</dbReference>
<name>A0A8K1CLD4_PYTOL</name>
<dbReference type="Pfam" id="PF10239">
    <property type="entry name" value="DUF2465"/>
    <property type="match status" value="1"/>
</dbReference>
<feature type="compositionally biased region" description="Basic and acidic residues" evidence="2">
    <location>
        <begin position="161"/>
        <end position="171"/>
    </location>
</feature>
<proteinExistence type="inferred from homology"/>
<evidence type="ECO:0000256" key="1">
    <source>
        <dbReference type="ARBA" id="ARBA00007218"/>
    </source>
</evidence>
<accession>A0A8K1CLD4</accession>
<dbReference type="EMBL" id="SPLM01000037">
    <property type="protein sequence ID" value="TMW65617.1"/>
    <property type="molecule type" value="Genomic_DNA"/>
</dbReference>
<evidence type="ECO:0000256" key="2">
    <source>
        <dbReference type="SAM" id="MobiDB-lite"/>
    </source>
</evidence>
<keyword evidence="4" id="KW-1185">Reference proteome</keyword>
<feature type="compositionally biased region" description="Basic and acidic residues" evidence="2">
    <location>
        <begin position="137"/>
        <end position="148"/>
    </location>
</feature>
<comment type="caution">
    <text evidence="3">The sequence shown here is derived from an EMBL/GenBank/DDBJ whole genome shotgun (WGS) entry which is preliminary data.</text>
</comment>
<comment type="similarity">
    <text evidence="1">Belongs to the FAM98 family.</text>
</comment>
<dbReference type="PANTHER" id="PTHR31353">
    <property type="entry name" value="FAM98"/>
    <property type="match status" value="1"/>
</dbReference>
<evidence type="ECO:0000313" key="4">
    <source>
        <dbReference type="Proteomes" id="UP000794436"/>
    </source>
</evidence>
<gene>
    <name evidence="3" type="ORF">Poli38472_008259</name>
</gene>
<feature type="region of interest" description="Disordered" evidence="2">
    <location>
        <begin position="130"/>
        <end position="190"/>
    </location>
</feature>